<evidence type="ECO:0000313" key="1">
    <source>
        <dbReference type="EMBL" id="KCZ81446.1"/>
    </source>
</evidence>
<keyword evidence="2" id="KW-1185">Reference proteome</keyword>
<dbReference type="EMBL" id="KK365142">
    <property type="protein sequence ID" value="KCZ81446.1"/>
    <property type="molecule type" value="Genomic_DNA"/>
</dbReference>
<proteinExistence type="predicted"/>
<accession>A0A059F3A2</accession>
<dbReference type="HOGENOM" id="CLU_1895654_0_0_1"/>
<reference evidence="2" key="1">
    <citation type="submission" date="2013-02" db="EMBL/GenBank/DDBJ databases">
        <authorList>
            <consortium name="The Broad Institute Genome Sequencing Platform"/>
            <person name="Cuomo C."/>
            <person name="Becnel J."/>
            <person name="Sanscrainte N."/>
            <person name="Walker B."/>
            <person name="Young S.K."/>
            <person name="Zeng Q."/>
            <person name="Gargeya S."/>
            <person name="Fitzgerald M."/>
            <person name="Haas B."/>
            <person name="Abouelleil A."/>
            <person name="Alvarado L."/>
            <person name="Arachchi H.M."/>
            <person name="Berlin A.M."/>
            <person name="Chapman S.B."/>
            <person name="Dewar J."/>
            <person name="Goldberg J."/>
            <person name="Griggs A."/>
            <person name="Gujja S."/>
            <person name="Hansen M."/>
            <person name="Howarth C."/>
            <person name="Imamovic A."/>
            <person name="Larimer J."/>
            <person name="McCowan C."/>
            <person name="Murphy C."/>
            <person name="Neiman D."/>
            <person name="Pearson M."/>
            <person name="Priest M."/>
            <person name="Roberts A."/>
            <person name="Saif S."/>
            <person name="Shea T."/>
            <person name="Sisk P."/>
            <person name="Sykes S."/>
            <person name="Wortman J."/>
            <person name="Nusbaum C."/>
            <person name="Birren B."/>
        </authorList>
    </citation>
    <scope>NUCLEOTIDE SEQUENCE [LARGE SCALE GENOMIC DNA]</scope>
    <source>
        <strain evidence="2">PRA339</strain>
    </source>
</reference>
<name>A0A059F3A2_9MICR</name>
<organism evidence="1 2">
    <name type="scientific">Anncaliia algerae PRA339</name>
    <dbReference type="NCBI Taxonomy" id="1288291"/>
    <lineage>
        <taxon>Eukaryota</taxon>
        <taxon>Fungi</taxon>
        <taxon>Fungi incertae sedis</taxon>
        <taxon>Microsporidia</taxon>
        <taxon>Tubulinosematoidea</taxon>
        <taxon>Tubulinosematidae</taxon>
        <taxon>Anncaliia</taxon>
    </lineage>
</organism>
<gene>
    <name evidence="1" type="ORF">H312_01118</name>
</gene>
<dbReference type="AlphaFoldDB" id="A0A059F3A2"/>
<protein>
    <submittedName>
        <fullName evidence="1">Uncharacterized protein</fullName>
    </submittedName>
</protein>
<dbReference type="Proteomes" id="UP000030655">
    <property type="component" value="Unassembled WGS sequence"/>
</dbReference>
<reference evidence="1 2" key="2">
    <citation type="submission" date="2014-03" db="EMBL/GenBank/DDBJ databases">
        <title>The Genome Sequence of Anncaliia algerae insect isolate PRA339.</title>
        <authorList>
            <consortium name="The Broad Institute Genome Sequencing Platform"/>
            <consortium name="The Broad Institute Genome Sequencing Center for Infectious Disease"/>
            <person name="Cuomo C."/>
            <person name="Becnel J."/>
            <person name="Sanscrainte N."/>
            <person name="Walker B."/>
            <person name="Young S.K."/>
            <person name="Zeng Q."/>
            <person name="Gargeya S."/>
            <person name="Fitzgerald M."/>
            <person name="Haas B."/>
            <person name="Abouelleil A."/>
            <person name="Alvarado L."/>
            <person name="Arachchi H.M."/>
            <person name="Berlin A.M."/>
            <person name="Chapman S.B."/>
            <person name="Dewar J."/>
            <person name="Goldberg J."/>
            <person name="Griggs A."/>
            <person name="Gujja S."/>
            <person name="Hansen M."/>
            <person name="Howarth C."/>
            <person name="Imamovic A."/>
            <person name="Larimer J."/>
            <person name="McCowan C."/>
            <person name="Murphy C."/>
            <person name="Neiman D."/>
            <person name="Pearson M."/>
            <person name="Priest M."/>
            <person name="Roberts A."/>
            <person name="Saif S."/>
            <person name="Shea T."/>
            <person name="Sisk P."/>
            <person name="Sykes S."/>
            <person name="Wortman J."/>
            <person name="Nusbaum C."/>
            <person name="Birren B."/>
        </authorList>
    </citation>
    <scope>NUCLEOTIDE SEQUENCE [LARGE SCALE GENOMIC DNA]</scope>
    <source>
        <strain evidence="1 2">PRA339</strain>
    </source>
</reference>
<dbReference type="VEuPathDB" id="MicrosporidiaDB:H312_01118"/>
<sequence>MLPGLIYLAIIGKIVSHVQSGTLTRKPIFPITSYPPKTHWFLTILPRLYFWRAKAISSTSTTLSIPPGIVGWMMKYWLQTSLQDVNHSIIVASPVILHFLLSCSKDVSLFTKKQINNRVCEKFRCDPSNKYLLL</sequence>
<evidence type="ECO:0000313" key="2">
    <source>
        <dbReference type="Proteomes" id="UP000030655"/>
    </source>
</evidence>